<keyword evidence="1" id="KW-1133">Transmembrane helix</keyword>
<evidence type="ECO:0000256" key="1">
    <source>
        <dbReference type="SAM" id="Phobius"/>
    </source>
</evidence>
<dbReference type="AlphaFoldDB" id="A0A254PR63"/>
<proteinExistence type="predicted"/>
<keyword evidence="1" id="KW-0812">Transmembrane</keyword>
<evidence type="ECO:0000313" key="4">
    <source>
        <dbReference type="Proteomes" id="UP000197528"/>
    </source>
</evidence>
<protein>
    <submittedName>
        <fullName evidence="3">Mammalian cell entry protein</fullName>
    </submittedName>
</protein>
<reference evidence="3 4" key="1">
    <citation type="submission" date="2017-05" db="EMBL/GenBank/DDBJ databases">
        <title>Genome of Polynucleobacter sp. MWH-Feld-100.</title>
        <authorList>
            <person name="Hahn M.W."/>
        </authorList>
    </citation>
    <scope>NUCLEOTIDE SEQUENCE [LARGE SCALE GENOMIC DNA]</scope>
    <source>
        <strain evidence="3 4">MWH-Feld-100</strain>
    </source>
</reference>
<dbReference type="InterPro" id="IPR052336">
    <property type="entry name" value="MlaD_Phospholipid_Transporter"/>
</dbReference>
<comment type="caution">
    <text evidence="3">The sequence shown here is derived from an EMBL/GenBank/DDBJ whole genome shotgun (WGS) entry which is preliminary data.</text>
</comment>
<gene>
    <name evidence="3" type="ORF">CBI31_08155</name>
</gene>
<name>A0A254PR63_9BURK</name>
<accession>A0A254PR63</accession>
<dbReference type="Proteomes" id="UP000197528">
    <property type="component" value="Unassembled WGS sequence"/>
</dbReference>
<feature type="domain" description="Mce/MlaD" evidence="2">
    <location>
        <begin position="48"/>
        <end position="135"/>
    </location>
</feature>
<evidence type="ECO:0000259" key="2">
    <source>
        <dbReference type="Pfam" id="PF02470"/>
    </source>
</evidence>
<dbReference type="Pfam" id="PF02470">
    <property type="entry name" value="MlaD"/>
    <property type="match status" value="1"/>
</dbReference>
<feature type="transmembrane region" description="Helical" evidence="1">
    <location>
        <begin position="12"/>
        <end position="31"/>
    </location>
</feature>
<dbReference type="OrthoDB" id="9806984at2"/>
<dbReference type="EMBL" id="NGUP01000004">
    <property type="protein sequence ID" value="OWS69043.1"/>
    <property type="molecule type" value="Genomic_DNA"/>
</dbReference>
<sequence length="310" mass="33986">MSNNSNPNYFRLGVFVLAAIGVLVAVILIFGSGQLFKKSFMVETYLKQSVTGLDTGAAVRFRGVKIGQVTLVGLSGDIYEKDVPFEKRLQYVVIRMQIFGDKVTEDQIAEFAKNNLRARVRSMGITGVNYVEFDFSNAPSDYSPLSYSWKPADPVIPSLPNQADEIISGMQKFVSTLNHADFEGTQKKFDSLLVNLNTLMAGDGKGNEGLVRSVQSLNVIIERIAKVTDKDELNILMRELIGTIVSLRQTVASIQGDTGATIENLKQTTENLNEFSRIASQSPSSLIWGEPPPKIVLPMNGTQGQSGVQK</sequence>
<dbReference type="InterPro" id="IPR003399">
    <property type="entry name" value="Mce/MlaD"/>
</dbReference>
<evidence type="ECO:0000313" key="3">
    <source>
        <dbReference type="EMBL" id="OWS69043.1"/>
    </source>
</evidence>
<organism evidence="3 4">
    <name type="scientific">Polynucleobacter campilacus</name>
    <dbReference type="NCBI Taxonomy" id="1743163"/>
    <lineage>
        <taxon>Bacteria</taxon>
        <taxon>Pseudomonadati</taxon>
        <taxon>Pseudomonadota</taxon>
        <taxon>Betaproteobacteria</taxon>
        <taxon>Burkholderiales</taxon>
        <taxon>Burkholderiaceae</taxon>
        <taxon>Polynucleobacter</taxon>
    </lineage>
</organism>
<dbReference type="RefSeq" id="WP_088525923.1">
    <property type="nucleotide sequence ID" value="NZ_NGUP01000004.1"/>
</dbReference>
<dbReference type="PANTHER" id="PTHR33371">
    <property type="entry name" value="INTERMEMBRANE PHOSPHOLIPID TRANSPORT SYSTEM BINDING PROTEIN MLAD-RELATED"/>
    <property type="match status" value="1"/>
</dbReference>
<keyword evidence="4" id="KW-1185">Reference proteome</keyword>
<keyword evidence="1" id="KW-0472">Membrane</keyword>
<dbReference type="PANTHER" id="PTHR33371:SF4">
    <property type="entry name" value="INTERMEMBRANE PHOSPHOLIPID TRANSPORT SYSTEM BINDING PROTEIN MLAD"/>
    <property type="match status" value="1"/>
</dbReference>